<name>A0A1G4KFB5_9SACH</name>
<feature type="domain" description="Major facilitator superfamily (MFS) profile" evidence="7">
    <location>
        <begin position="109"/>
        <end position="559"/>
    </location>
</feature>
<dbReference type="Gene3D" id="1.20.1250.20">
    <property type="entry name" value="MFS general substrate transporter like domains"/>
    <property type="match status" value="1"/>
</dbReference>
<evidence type="ECO:0000256" key="6">
    <source>
        <dbReference type="SAM" id="Phobius"/>
    </source>
</evidence>
<dbReference type="SUPFAM" id="SSF103473">
    <property type="entry name" value="MFS general substrate transporter"/>
    <property type="match status" value="1"/>
</dbReference>
<dbReference type="GO" id="GO:0005886">
    <property type="term" value="C:plasma membrane"/>
    <property type="evidence" value="ECO:0007669"/>
    <property type="project" value="TreeGrafter"/>
</dbReference>
<feature type="region of interest" description="Disordered" evidence="5">
    <location>
        <begin position="28"/>
        <end position="51"/>
    </location>
</feature>
<protein>
    <submittedName>
        <fullName evidence="8">LAME_0H07140g1_1</fullName>
    </submittedName>
</protein>
<feature type="transmembrane region" description="Helical" evidence="6">
    <location>
        <begin position="262"/>
        <end position="285"/>
    </location>
</feature>
<feature type="transmembrane region" description="Helical" evidence="6">
    <location>
        <begin position="350"/>
        <end position="376"/>
    </location>
</feature>
<accession>A0A1G4KFB5</accession>
<dbReference type="CDD" id="cd17323">
    <property type="entry name" value="MFS_Tpo1_MDR_like"/>
    <property type="match status" value="1"/>
</dbReference>
<feature type="region of interest" description="Disordered" evidence="5">
    <location>
        <begin position="67"/>
        <end position="86"/>
    </location>
</feature>
<feature type="transmembrane region" description="Helical" evidence="6">
    <location>
        <begin position="396"/>
        <end position="421"/>
    </location>
</feature>
<keyword evidence="9" id="KW-1185">Reference proteome</keyword>
<feature type="transmembrane region" description="Helical" evidence="6">
    <location>
        <begin position="467"/>
        <end position="486"/>
    </location>
</feature>
<proteinExistence type="predicted"/>
<evidence type="ECO:0000256" key="2">
    <source>
        <dbReference type="ARBA" id="ARBA00022692"/>
    </source>
</evidence>
<dbReference type="Gene3D" id="1.20.1720.10">
    <property type="entry name" value="Multidrug resistance protein D"/>
    <property type="match status" value="1"/>
</dbReference>
<dbReference type="PANTHER" id="PTHR23502">
    <property type="entry name" value="MAJOR FACILITATOR SUPERFAMILY"/>
    <property type="match status" value="1"/>
</dbReference>
<dbReference type="InterPro" id="IPR011701">
    <property type="entry name" value="MFS"/>
</dbReference>
<feature type="transmembrane region" description="Helical" evidence="6">
    <location>
        <begin position="506"/>
        <end position="525"/>
    </location>
</feature>
<feature type="transmembrane region" description="Helical" evidence="6">
    <location>
        <begin position="442"/>
        <end position="461"/>
    </location>
</feature>
<evidence type="ECO:0000313" key="9">
    <source>
        <dbReference type="Proteomes" id="UP000191144"/>
    </source>
</evidence>
<organism evidence="8 9">
    <name type="scientific">Lachancea meyersii CBS 8951</name>
    <dbReference type="NCBI Taxonomy" id="1266667"/>
    <lineage>
        <taxon>Eukaryota</taxon>
        <taxon>Fungi</taxon>
        <taxon>Dikarya</taxon>
        <taxon>Ascomycota</taxon>
        <taxon>Saccharomycotina</taxon>
        <taxon>Saccharomycetes</taxon>
        <taxon>Saccharomycetales</taxon>
        <taxon>Saccharomycetaceae</taxon>
        <taxon>Lachancea</taxon>
    </lineage>
</organism>
<dbReference type="AlphaFoldDB" id="A0A1G4KFB5"/>
<feature type="transmembrane region" description="Helical" evidence="6">
    <location>
        <begin position="531"/>
        <end position="555"/>
    </location>
</feature>
<dbReference type="PROSITE" id="PS50850">
    <property type="entry name" value="MFS"/>
    <property type="match status" value="1"/>
</dbReference>
<feature type="transmembrane region" description="Helical" evidence="6">
    <location>
        <begin position="234"/>
        <end position="256"/>
    </location>
</feature>
<feature type="transmembrane region" description="Helical" evidence="6">
    <location>
        <begin position="201"/>
        <end position="222"/>
    </location>
</feature>
<evidence type="ECO:0000313" key="8">
    <source>
        <dbReference type="EMBL" id="SCV03028.1"/>
    </source>
</evidence>
<keyword evidence="3 6" id="KW-1133">Transmembrane helix</keyword>
<evidence type="ECO:0000256" key="1">
    <source>
        <dbReference type="ARBA" id="ARBA00004141"/>
    </source>
</evidence>
<feature type="transmembrane region" description="Helical" evidence="6">
    <location>
        <begin position="107"/>
        <end position="128"/>
    </location>
</feature>
<dbReference type="PANTHER" id="PTHR23502:SF21">
    <property type="entry name" value="DITYROSINE TRANSPORTER 1"/>
    <property type="match status" value="1"/>
</dbReference>
<dbReference type="Pfam" id="PF07690">
    <property type="entry name" value="MFS_1"/>
    <property type="match status" value="1"/>
</dbReference>
<comment type="subcellular location">
    <subcellularLocation>
        <location evidence="1">Membrane</location>
        <topology evidence="1">Multi-pass membrane protein</topology>
    </subcellularLocation>
</comment>
<sequence length="565" mass="61959">MSEENYRESSDPGAEEIAEWQLVNTELHDSQTSIEAKPATRGVAKSDKVDTSEGPMITEFKSLEGVNGFTSDNTPENGAKVEPSMELDFPEGDKPPCYSAFSERQTFIIFVVIVYIGFLGPLSGNIYIPALPILQNVFNLSATAINATVSVFMAVFAVGPLIWASFADFGGRKILYMISLLLTVTVNVLLAAVPANTGALFFLRIMQAFASSSVMALGAGTVSDIRSPKERGKGIAYFMLGPNMGPILAPIISGLILMHGSYWRWLFGFTSIMSGVGLLMVMVFLPETLRCIVGNGDPKWIDPELKSGKYERKRVVKGNVLICSDIGILKPVSESPEFQKLYPRPPKPSLTVYWSLITFPPVLVCSLTTAILFAAYYAFSVTFSHFLRERYHLSNLQIGACYVCPGIALLLGSLTGGHLSDYFRLVWVKRHPNETFPGEKRLILQLWGLLLNICGCVGYGWSIEFHHHLAIVLVFSFFTAFGMTWCSNTSMTYLTECIPKRAAGTVALGSFFRNLAAGISSVIIIKLCDELGVGWCFTGLAFCDIASMAGIVYLITNGSRWKNGR</sequence>
<evidence type="ECO:0000256" key="4">
    <source>
        <dbReference type="ARBA" id="ARBA00023136"/>
    </source>
</evidence>
<dbReference type="OrthoDB" id="3066029at2759"/>
<reference evidence="9" key="1">
    <citation type="submission" date="2016-03" db="EMBL/GenBank/DDBJ databases">
        <authorList>
            <person name="Devillers Hugo."/>
        </authorList>
    </citation>
    <scope>NUCLEOTIDE SEQUENCE [LARGE SCALE GENOMIC DNA]</scope>
</reference>
<feature type="transmembrane region" description="Helical" evidence="6">
    <location>
        <begin position="174"/>
        <end position="195"/>
    </location>
</feature>
<keyword evidence="2 6" id="KW-0812">Transmembrane</keyword>
<evidence type="ECO:0000256" key="5">
    <source>
        <dbReference type="SAM" id="MobiDB-lite"/>
    </source>
</evidence>
<feature type="transmembrane region" description="Helical" evidence="6">
    <location>
        <begin position="140"/>
        <end position="162"/>
    </location>
</feature>
<dbReference type="Proteomes" id="UP000191144">
    <property type="component" value="Chromosome H"/>
</dbReference>
<dbReference type="GO" id="GO:0005275">
    <property type="term" value="F:amine transmembrane transporter activity"/>
    <property type="evidence" value="ECO:0007669"/>
    <property type="project" value="TreeGrafter"/>
</dbReference>
<gene>
    <name evidence="8" type="ORF">LAME_0H07140G</name>
</gene>
<keyword evidence="4 6" id="KW-0472">Membrane</keyword>
<dbReference type="EMBL" id="LT598480">
    <property type="protein sequence ID" value="SCV03028.1"/>
    <property type="molecule type" value="Genomic_DNA"/>
</dbReference>
<dbReference type="InterPro" id="IPR020846">
    <property type="entry name" value="MFS_dom"/>
</dbReference>
<evidence type="ECO:0000259" key="7">
    <source>
        <dbReference type="PROSITE" id="PS50850"/>
    </source>
</evidence>
<evidence type="ECO:0000256" key="3">
    <source>
        <dbReference type="ARBA" id="ARBA00022989"/>
    </source>
</evidence>
<dbReference type="InterPro" id="IPR036259">
    <property type="entry name" value="MFS_trans_sf"/>
</dbReference>